<comment type="caution">
    <text evidence="2">The sequence shown here is derived from an EMBL/GenBank/DDBJ whole genome shotgun (WGS) entry which is preliminary data.</text>
</comment>
<evidence type="ECO:0000313" key="2">
    <source>
        <dbReference type="EMBL" id="KAK8063722.1"/>
    </source>
</evidence>
<dbReference type="Proteomes" id="UP001446871">
    <property type="component" value="Unassembled WGS sequence"/>
</dbReference>
<keyword evidence="3" id="KW-1185">Reference proteome</keyword>
<protein>
    <submittedName>
        <fullName evidence="2">Uncharacterized protein</fullName>
    </submittedName>
</protein>
<sequence>MIGARSSRSLQIVSLLLSKWMPACPLSILQPRDATYLRNRGKLTGPDEHGFLQVHKTFLAQAIGLEFDGSENSDPSEAFGTIPASVVSRATLVYMGYSDPAAEELWARWLLHNHDRYPLTQADDDDPDRANSFLVFALGAISSDTVYSYRSTIYRVACPGNTMQHWRRTLNYYGLRRGFIDTILSYLASGERQASDIMVKRLLRERYQYLIQDHSV</sequence>
<feature type="signal peptide" evidence="1">
    <location>
        <begin position="1"/>
        <end position="25"/>
    </location>
</feature>
<evidence type="ECO:0000313" key="3">
    <source>
        <dbReference type="Proteomes" id="UP001446871"/>
    </source>
</evidence>
<name>A0ABR1UXR0_9PEZI</name>
<evidence type="ECO:0000256" key="1">
    <source>
        <dbReference type="SAM" id="SignalP"/>
    </source>
</evidence>
<feature type="chain" id="PRO_5045672917" evidence="1">
    <location>
        <begin position="26"/>
        <end position="216"/>
    </location>
</feature>
<accession>A0ABR1UXR0</accession>
<gene>
    <name evidence="2" type="ORF">PG996_008374</name>
</gene>
<dbReference type="EMBL" id="JAQQWM010000005">
    <property type="protein sequence ID" value="KAK8063722.1"/>
    <property type="molecule type" value="Genomic_DNA"/>
</dbReference>
<keyword evidence="1" id="KW-0732">Signal</keyword>
<reference evidence="2 3" key="1">
    <citation type="submission" date="2023-01" db="EMBL/GenBank/DDBJ databases">
        <title>Analysis of 21 Apiospora genomes using comparative genomics revels a genus with tremendous synthesis potential of carbohydrate active enzymes and secondary metabolites.</title>
        <authorList>
            <person name="Sorensen T."/>
        </authorList>
    </citation>
    <scope>NUCLEOTIDE SEQUENCE [LARGE SCALE GENOMIC DNA]</scope>
    <source>
        <strain evidence="2 3">CBS 83171</strain>
    </source>
</reference>
<proteinExistence type="predicted"/>
<organism evidence="2 3">
    <name type="scientific">Apiospora saccharicola</name>
    <dbReference type="NCBI Taxonomy" id="335842"/>
    <lineage>
        <taxon>Eukaryota</taxon>
        <taxon>Fungi</taxon>
        <taxon>Dikarya</taxon>
        <taxon>Ascomycota</taxon>
        <taxon>Pezizomycotina</taxon>
        <taxon>Sordariomycetes</taxon>
        <taxon>Xylariomycetidae</taxon>
        <taxon>Amphisphaeriales</taxon>
        <taxon>Apiosporaceae</taxon>
        <taxon>Apiospora</taxon>
    </lineage>
</organism>